<sequence>MTITDRADAPTQAPAISLRGVSKTFDTASGPVHALQDIDLDIQPGSFVSLIGPSGCGKSTLLRVIGDLIDPSEGVVEVHGKSASAARKARDYGMVFQQAGLMDWRTVRRNIELPLQVQNVGREERRAKAREMLQLVKLEQFEHHRPRQLSGGMQQRVAIARALSFQPRVLLMDEPLGALDEMTREHMQRHLLGIYQETGTTVVFVTHSVSEAAFLSTDVIVMSPRPGRIAERLHIDLPRYRNDETRVSEQYFAEEAKVREALHSVLDESRSAA</sequence>
<dbReference type="STRING" id="684552.SAMN04489719_1283"/>
<dbReference type="InterPro" id="IPR050166">
    <property type="entry name" value="ABC_transporter_ATP-bind"/>
</dbReference>
<accession>A0A1H1NJE6</accession>
<evidence type="ECO:0000259" key="4">
    <source>
        <dbReference type="PROSITE" id="PS50893"/>
    </source>
</evidence>
<dbReference type="PANTHER" id="PTHR42788">
    <property type="entry name" value="TAURINE IMPORT ATP-BINDING PROTEIN-RELATED"/>
    <property type="match status" value="1"/>
</dbReference>
<keyword evidence="2" id="KW-0547">Nucleotide-binding</keyword>
<proteinExistence type="predicted"/>
<organism evidence="5 6">
    <name type="scientific">Agrococcus carbonis</name>
    <dbReference type="NCBI Taxonomy" id="684552"/>
    <lineage>
        <taxon>Bacteria</taxon>
        <taxon>Bacillati</taxon>
        <taxon>Actinomycetota</taxon>
        <taxon>Actinomycetes</taxon>
        <taxon>Micrococcales</taxon>
        <taxon>Microbacteriaceae</taxon>
        <taxon>Agrococcus</taxon>
    </lineage>
</organism>
<dbReference type="Pfam" id="PF00005">
    <property type="entry name" value="ABC_tran"/>
    <property type="match status" value="1"/>
</dbReference>
<dbReference type="OrthoDB" id="8773773at2"/>
<dbReference type="PROSITE" id="PS50893">
    <property type="entry name" value="ABC_TRANSPORTER_2"/>
    <property type="match status" value="1"/>
</dbReference>
<dbReference type="Gene3D" id="3.40.50.300">
    <property type="entry name" value="P-loop containing nucleotide triphosphate hydrolases"/>
    <property type="match status" value="1"/>
</dbReference>
<feature type="domain" description="ABC transporter" evidence="4">
    <location>
        <begin position="16"/>
        <end position="249"/>
    </location>
</feature>
<gene>
    <name evidence="5" type="ORF">SAMN04489719_1283</name>
</gene>
<dbReference type="EMBL" id="LT629734">
    <property type="protein sequence ID" value="SDR99114.1"/>
    <property type="molecule type" value="Genomic_DNA"/>
</dbReference>
<keyword evidence="1" id="KW-0813">Transport</keyword>
<evidence type="ECO:0000256" key="3">
    <source>
        <dbReference type="ARBA" id="ARBA00022840"/>
    </source>
</evidence>
<evidence type="ECO:0000313" key="6">
    <source>
        <dbReference type="Proteomes" id="UP000199649"/>
    </source>
</evidence>
<reference evidence="6" key="1">
    <citation type="submission" date="2016-10" db="EMBL/GenBank/DDBJ databases">
        <authorList>
            <person name="Varghese N."/>
            <person name="Submissions S."/>
        </authorList>
    </citation>
    <scope>NUCLEOTIDE SEQUENCE [LARGE SCALE GENOMIC DNA]</scope>
    <source>
        <strain evidence="6">DSM 22965</strain>
    </source>
</reference>
<dbReference type="SMART" id="SM00382">
    <property type="entry name" value="AAA"/>
    <property type="match status" value="1"/>
</dbReference>
<keyword evidence="3 5" id="KW-0067">ATP-binding</keyword>
<dbReference type="InterPro" id="IPR003439">
    <property type="entry name" value="ABC_transporter-like_ATP-bd"/>
</dbReference>
<dbReference type="CDD" id="cd03293">
    <property type="entry name" value="ABC_NrtD_SsuB_transporters"/>
    <property type="match status" value="1"/>
</dbReference>
<dbReference type="InterPro" id="IPR003593">
    <property type="entry name" value="AAA+_ATPase"/>
</dbReference>
<dbReference type="SUPFAM" id="SSF52540">
    <property type="entry name" value="P-loop containing nucleoside triphosphate hydrolases"/>
    <property type="match status" value="1"/>
</dbReference>
<name>A0A1H1NJE6_9MICO</name>
<dbReference type="PANTHER" id="PTHR42788:SF13">
    <property type="entry name" value="ALIPHATIC SULFONATES IMPORT ATP-BINDING PROTEIN SSUB"/>
    <property type="match status" value="1"/>
</dbReference>
<dbReference type="InterPro" id="IPR017871">
    <property type="entry name" value="ABC_transporter-like_CS"/>
</dbReference>
<dbReference type="AlphaFoldDB" id="A0A1H1NJE6"/>
<dbReference type="GO" id="GO:0005524">
    <property type="term" value="F:ATP binding"/>
    <property type="evidence" value="ECO:0007669"/>
    <property type="project" value="UniProtKB-KW"/>
</dbReference>
<dbReference type="GO" id="GO:0016887">
    <property type="term" value="F:ATP hydrolysis activity"/>
    <property type="evidence" value="ECO:0007669"/>
    <property type="project" value="InterPro"/>
</dbReference>
<protein>
    <submittedName>
        <fullName evidence="5">NitT/TauT family transport system ATP-binding protein</fullName>
    </submittedName>
</protein>
<evidence type="ECO:0000256" key="1">
    <source>
        <dbReference type="ARBA" id="ARBA00022448"/>
    </source>
</evidence>
<keyword evidence="6" id="KW-1185">Reference proteome</keyword>
<evidence type="ECO:0000256" key="2">
    <source>
        <dbReference type="ARBA" id="ARBA00022741"/>
    </source>
</evidence>
<dbReference type="RefSeq" id="WP_092666240.1">
    <property type="nucleotide sequence ID" value="NZ_LT629734.1"/>
</dbReference>
<dbReference type="InterPro" id="IPR027417">
    <property type="entry name" value="P-loop_NTPase"/>
</dbReference>
<dbReference type="PROSITE" id="PS00211">
    <property type="entry name" value="ABC_TRANSPORTER_1"/>
    <property type="match status" value="1"/>
</dbReference>
<evidence type="ECO:0000313" key="5">
    <source>
        <dbReference type="EMBL" id="SDR99114.1"/>
    </source>
</evidence>
<dbReference type="Proteomes" id="UP000199649">
    <property type="component" value="Chromosome I"/>
</dbReference>